<gene>
    <name evidence="3" type="ORF">DFR40_3092</name>
</gene>
<evidence type="ECO:0000259" key="2">
    <source>
        <dbReference type="Pfam" id="PF22106"/>
    </source>
</evidence>
<evidence type="ECO:0000313" key="4">
    <source>
        <dbReference type="Proteomes" id="UP000270626"/>
    </source>
</evidence>
<feature type="domain" description="Putative DNA-binding" evidence="1">
    <location>
        <begin position="6"/>
        <end position="91"/>
    </location>
</feature>
<dbReference type="InterPro" id="IPR044922">
    <property type="entry name" value="DUF2063_N_sf"/>
</dbReference>
<feature type="domain" description="NGO1945-like C-terminal" evidence="2">
    <location>
        <begin position="140"/>
        <end position="233"/>
    </location>
</feature>
<dbReference type="AlphaFoldDB" id="A0A495VKR2"/>
<dbReference type="InterPro" id="IPR054098">
    <property type="entry name" value="NGO1945-like_C"/>
</dbReference>
<dbReference type="Pfam" id="PF09836">
    <property type="entry name" value="DUF2063"/>
    <property type="match status" value="1"/>
</dbReference>
<dbReference type="RefSeq" id="WP_245985703.1">
    <property type="nucleotide sequence ID" value="NZ_RBXP01000019.1"/>
</dbReference>
<evidence type="ECO:0000259" key="1">
    <source>
        <dbReference type="Pfam" id="PF09836"/>
    </source>
</evidence>
<evidence type="ECO:0000313" key="3">
    <source>
        <dbReference type="EMBL" id="RKT49949.1"/>
    </source>
</evidence>
<dbReference type="Pfam" id="PF22106">
    <property type="entry name" value="NGO1945_C"/>
    <property type="match status" value="1"/>
</dbReference>
<reference evidence="3 4" key="1">
    <citation type="submission" date="2018-10" db="EMBL/GenBank/DDBJ databases">
        <title>Genomic Encyclopedia of Type Strains, Phase IV (KMG-IV): sequencing the most valuable type-strain genomes for metagenomic binning, comparative biology and taxonomic classification.</title>
        <authorList>
            <person name="Goeker M."/>
        </authorList>
    </citation>
    <scope>NUCLEOTIDE SEQUENCE [LARGE SCALE GENOMIC DNA]</scope>
    <source>
        <strain evidence="3 4">DSM 23841</strain>
    </source>
</reference>
<accession>A0A495VKR2</accession>
<dbReference type="Gene3D" id="3.90.930.50">
    <property type="match status" value="1"/>
</dbReference>
<sequence>MEFQRFQHAFANHLRDPRRAPRPVGVPARGMAVYQELVGNNLQGFVDSAFPVCRAILGEARWQRLGRRFRRDWPLQTPWFREIPREFVHFLAQTPGLRLPRWLPELAHYEWVELAADIADAAIPPHDPAGDLRHGTVVLNPVLFNLAYAWPVHRIGPDWRPRKGQATQLLVYRDADDVVRFSETNPVTARLLALLAASPQSGQAAARQIAAELQHADPERLVDFGVELLADLRRQGIVLGTL</sequence>
<dbReference type="Proteomes" id="UP000270626">
    <property type="component" value="Unassembled WGS sequence"/>
</dbReference>
<name>A0A495VKR2_9RHOO</name>
<comment type="caution">
    <text evidence="3">The sequence shown here is derived from an EMBL/GenBank/DDBJ whole genome shotgun (WGS) entry which is preliminary data.</text>
</comment>
<organism evidence="3 4">
    <name type="scientific">Azonexus fungiphilus</name>
    <dbReference type="NCBI Taxonomy" id="146940"/>
    <lineage>
        <taxon>Bacteria</taxon>
        <taxon>Pseudomonadati</taxon>
        <taxon>Pseudomonadota</taxon>
        <taxon>Betaproteobacteria</taxon>
        <taxon>Rhodocyclales</taxon>
        <taxon>Azonexaceae</taxon>
        <taxon>Azonexus</taxon>
    </lineage>
</organism>
<dbReference type="InterPro" id="IPR018640">
    <property type="entry name" value="DUF2063"/>
</dbReference>
<dbReference type="Gene3D" id="1.10.150.690">
    <property type="entry name" value="DUF2063"/>
    <property type="match status" value="1"/>
</dbReference>
<proteinExistence type="predicted"/>
<dbReference type="EMBL" id="RBXP01000019">
    <property type="protein sequence ID" value="RKT49949.1"/>
    <property type="molecule type" value="Genomic_DNA"/>
</dbReference>
<protein>
    <submittedName>
        <fullName evidence="3">Uncharacterized protein</fullName>
    </submittedName>
</protein>
<keyword evidence="4" id="KW-1185">Reference proteome</keyword>